<dbReference type="EMBL" id="CP134145">
    <property type="protein sequence ID" value="WNC70802.1"/>
    <property type="molecule type" value="Genomic_DNA"/>
</dbReference>
<dbReference type="Gene3D" id="2.180.10.10">
    <property type="entry name" value="RHS repeat-associated core"/>
    <property type="match status" value="1"/>
</dbReference>
<organism evidence="2 3">
    <name type="scientific">Thalassotalea psychrophila</name>
    <dbReference type="NCBI Taxonomy" id="3065647"/>
    <lineage>
        <taxon>Bacteria</taxon>
        <taxon>Pseudomonadati</taxon>
        <taxon>Pseudomonadota</taxon>
        <taxon>Gammaproteobacteria</taxon>
        <taxon>Alteromonadales</taxon>
        <taxon>Colwelliaceae</taxon>
        <taxon>Thalassotalea</taxon>
    </lineage>
</organism>
<accession>A0ABY9TPP5</accession>
<sequence>MSYFQRQIAKRLLLTVSILSLAACGGSGSSKVDEVDVTPTPTPVYELAVIDDDIKGISGRDGRANIPVIDNDTLDDAALSLEDITITLTASEKPLTLNGDGTISVAPMTKAGTYVLGYKVCLAVEPDTCASGIVSVEVDAASIVLTQDSIANINGSYVNENIVEVLANDTINNAAINIDDVTLSVLSKDEPLQLDGSQISVASNTKAGEYQLSYQVCENLNPDNCETGTVIVEVVGAALALTSDFVDNINGGYANVNIIDVLANDTLNNSAINIDDITLSVLSNDEPLQLVGTQISVAENTPADNYSLTYQVCENLNPENCAQAMATLNVNKGVFMNGVQGVKYESGSAAGVTDENGGYIYSQGDNISFYIGATQLGEEIVAGVNLSPLDLIADAIIPLTALETRKFLKAYDNNKMTMATKALLNVLTLLYSIDKDKDASNGIVIDEAIHDSLALTDLNIYQNIYQFSGNKLSIILQDAFNQELIVNASVPEAFVAVDNFYDTLNITPQVYTATKDWSFQPGDETTDIYEVSYVQESRQVFWDYFTVDADNKEIDGTRGSDIEYYDHNLRHIGWESYEDGILNSKGVYQRNIHGKQLSYQNLSAEDVTYQTQNIYNEQGLVVEHKRDSEGDDFYEYVVSYEYDADGNMTRKSQDNDGDDDADTIYIYTFTNGLLTKSQDVWDADYDENAINVIDFERVYIYNQFGAVSQRVETNYSRNTQRVYDFIFDEDGNHIFTYIDDTPEVEGYDQIVSFTYDDKGNKLSQYSDSNGDGDNEYGYVYQYDAMNNMISQTNYQNGNFVTPSSSWTKTYDEHGNELTDETDNNGDGTINYGYSYIYDDNGNQIEQQRFDGPVLNSVPASYYYIEYQLSNFKEWFVIGY</sequence>
<evidence type="ECO:0000256" key="1">
    <source>
        <dbReference type="SAM" id="SignalP"/>
    </source>
</evidence>
<proteinExistence type="predicted"/>
<dbReference type="PROSITE" id="PS51257">
    <property type="entry name" value="PROKAR_LIPOPROTEIN"/>
    <property type="match status" value="1"/>
</dbReference>
<evidence type="ECO:0000313" key="2">
    <source>
        <dbReference type="EMBL" id="WNC70802.1"/>
    </source>
</evidence>
<dbReference type="Proteomes" id="UP001258994">
    <property type="component" value="Chromosome"/>
</dbReference>
<reference evidence="3" key="1">
    <citation type="submission" date="2023-09" db="EMBL/GenBank/DDBJ databases">
        <authorList>
            <person name="Li S."/>
            <person name="Li X."/>
            <person name="Zhang C."/>
            <person name="Zhao Z."/>
        </authorList>
    </citation>
    <scope>NUCLEOTIDE SEQUENCE [LARGE SCALE GENOMIC DNA]</scope>
    <source>
        <strain evidence="3">SQ149</strain>
    </source>
</reference>
<gene>
    <name evidence="2" type="ORF">RGQ13_11735</name>
</gene>
<evidence type="ECO:0008006" key="4">
    <source>
        <dbReference type="Google" id="ProtNLM"/>
    </source>
</evidence>
<keyword evidence="3" id="KW-1185">Reference proteome</keyword>
<dbReference type="RefSeq" id="WP_348389939.1">
    <property type="nucleotide sequence ID" value="NZ_CP134145.1"/>
</dbReference>
<feature type="signal peptide" evidence="1">
    <location>
        <begin position="1"/>
        <end position="22"/>
    </location>
</feature>
<evidence type="ECO:0000313" key="3">
    <source>
        <dbReference type="Proteomes" id="UP001258994"/>
    </source>
</evidence>
<protein>
    <recommendedName>
        <fullName evidence="4">YD repeat-containing protein</fullName>
    </recommendedName>
</protein>
<keyword evidence="1" id="KW-0732">Signal</keyword>
<feature type="chain" id="PRO_5047549649" description="YD repeat-containing protein" evidence="1">
    <location>
        <begin position="23"/>
        <end position="879"/>
    </location>
</feature>
<name>A0ABY9TPP5_9GAMM</name>